<keyword evidence="3 5" id="KW-1133">Transmembrane helix</keyword>
<accession>A0A192D5G8</accession>
<evidence type="ECO:0000256" key="1">
    <source>
        <dbReference type="ARBA" id="ARBA00004141"/>
    </source>
</evidence>
<keyword evidence="8" id="KW-1185">Reference proteome</keyword>
<reference evidence="7 8" key="1">
    <citation type="submission" date="2016-05" db="EMBL/GenBank/DDBJ databases">
        <title>Compelete Genome Sequence of Bacteriochlorophyll-Synthesizing Bacterium Porphyrobacter neustonensis DSM 9434.</title>
        <authorList>
            <person name="Shi X.-L."/>
            <person name="Wu Y.-H."/>
            <person name="Cheng H."/>
            <person name="Xu L."/>
            <person name="Zhang X.-Q."/>
            <person name="Wang C.-S."/>
            <person name="Xu X.-W."/>
        </authorList>
    </citation>
    <scope>NUCLEOTIDE SEQUENCE [LARGE SCALE GENOMIC DNA]</scope>
    <source>
        <strain evidence="7 8">DSM 9434</strain>
    </source>
</reference>
<proteinExistence type="predicted"/>
<feature type="transmembrane region" description="Helical" evidence="5">
    <location>
        <begin position="45"/>
        <end position="64"/>
    </location>
</feature>
<dbReference type="OrthoDB" id="7427719at2"/>
<dbReference type="EMBL" id="CP016033">
    <property type="protein sequence ID" value="ANK13034.1"/>
    <property type="molecule type" value="Genomic_DNA"/>
</dbReference>
<feature type="transmembrane region" description="Helical" evidence="5">
    <location>
        <begin position="85"/>
        <end position="108"/>
    </location>
</feature>
<name>A0A192D5G8_9SPHN</name>
<dbReference type="GO" id="GO:0000271">
    <property type="term" value="P:polysaccharide biosynthetic process"/>
    <property type="evidence" value="ECO:0007669"/>
    <property type="project" value="InterPro"/>
</dbReference>
<feature type="transmembrane region" description="Helical" evidence="5">
    <location>
        <begin position="20"/>
        <end position="39"/>
    </location>
</feature>
<keyword evidence="2 5" id="KW-0812">Transmembrane</keyword>
<evidence type="ECO:0000313" key="7">
    <source>
        <dbReference type="EMBL" id="ANK13034.1"/>
    </source>
</evidence>
<dbReference type="KEGG" id="pns:A9D12_08815"/>
<dbReference type="GO" id="GO:0016020">
    <property type="term" value="C:membrane"/>
    <property type="evidence" value="ECO:0007669"/>
    <property type="project" value="UniProtKB-SubCell"/>
</dbReference>
<dbReference type="STRING" id="1112.A9D12_08815"/>
<feature type="domain" description="GtrA/DPMS transmembrane" evidence="6">
    <location>
        <begin position="19"/>
        <end position="136"/>
    </location>
</feature>
<evidence type="ECO:0000256" key="4">
    <source>
        <dbReference type="ARBA" id="ARBA00023136"/>
    </source>
</evidence>
<protein>
    <submittedName>
        <fullName evidence="7">Polysaccharide biosynthesis protein GtrA</fullName>
    </submittedName>
</protein>
<sequence>MAHPLAMLAQRAGDIRFLRYLGASVGALAVDAAVMFALIGGEVMAPLATALGYSLGIAVHWLLSSRLVFREGVAATGRARTAQKASFVVSAVAGLVLTTLIVSAAQMAGLDLRIAKIAAIGASFLLTYALRAHIVFR</sequence>
<dbReference type="InterPro" id="IPR007267">
    <property type="entry name" value="GtrA_DPMS_TM"/>
</dbReference>
<evidence type="ECO:0000259" key="6">
    <source>
        <dbReference type="Pfam" id="PF04138"/>
    </source>
</evidence>
<evidence type="ECO:0000256" key="5">
    <source>
        <dbReference type="SAM" id="Phobius"/>
    </source>
</evidence>
<dbReference type="RefSeq" id="WP_068350960.1">
    <property type="nucleotide sequence ID" value="NZ_CP016033.1"/>
</dbReference>
<comment type="subcellular location">
    <subcellularLocation>
        <location evidence="1">Membrane</location>
        <topology evidence="1">Multi-pass membrane protein</topology>
    </subcellularLocation>
</comment>
<dbReference type="AlphaFoldDB" id="A0A192D5G8"/>
<evidence type="ECO:0000313" key="8">
    <source>
        <dbReference type="Proteomes" id="UP000078263"/>
    </source>
</evidence>
<feature type="transmembrane region" description="Helical" evidence="5">
    <location>
        <begin position="114"/>
        <end position="136"/>
    </location>
</feature>
<dbReference type="Pfam" id="PF04138">
    <property type="entry name" value="GtrA_DPMS_TM"/>
    <property type="match status" value="1"/>
</dbReference>
<gene>
    <name evidence="7" type="ORF">A9D12_08815</name>
</gene>
<organism evidence="7 8">
    <name type="scientific">Erythrobacter neustonensis</name>
    <dbReference type="NCBI Taxonomy" id="1112"/>
    <lineage>
        <taxon>Bacteria</taxon>
        <taxon>Pseudomonadati</taxon>
        <taxon>Pseudomonadota</taxon>
        <taxon>Alphaproteobacteria</taxon>
        <taxon>Sphingomonadales</taxon>
        <taxon>Erythrobacteraceae</taxon>
        <taxon>Erythrobacter/Porphyrobacter group</taxon>
        <taxon>Erythrobacter</taxon>
    </lineage>
</organism>
<evidence type="ECO:0000256" key="2">
    <source>
        <dbReference type="ARBA" id="ARBA00022692"/>
    </source>
</evidence>
<dbReference type="Proteomes" id="UP000078263">
    <property type="component" value="Chromosome"/>
</dbReference>
<evidence type="ECO:0000256" key="3">
    <source>
        <dbReference type="ARBA" id="ARBA00022989"/>
    </source>
</evidence>
<keyword evidence="4 5" id="KW-0472">Membrane</keyword>